<comment type="subcellular location">
    <subcellularLocation>
        <location evidence="1">Membrane</location>
        <topology evidence="1">Multi-pass membrane protein</topology>
    </subcellularLocation>
</comment>
<feature type="transmembrane region" description="Helical" evidence="6">
    <location>
        <begin position="47"/>
        <end position="66"/>
    </location>
</feature>
<feature type="transmembrane region" description="Helical" evidence="6">
    <location>
        <begin position="157"/>
        <end position="178"/>
    </location>
</feature>
<evidence type="ECO:0000313" key="8">
    <source>
        <dbReference type="EMBL" id="RUQ99138.1"/>
    </source>
</evidence>
<dbReference type="InterPro" id="IPR051784">
    <property type="entry name" value="Nod_factor_ABC_transporter"/>
</dbReference>
<dbReference type="EMBL" id="RZGZ01000003">
    <property type="protein sequence ID" value="RUQ99138.1"/>
    <property type="molecule type" value="Genomic_DNA"/>
</dbReference>
<evidence type="ECO:0000256" key="4">
    <source>
        <dbReference type="ARBA" id="ARBA00023136"/>
    </source>
</evidence>
<dbReference type="GO" id="GO:0046677">
    <property type="term" value="P:response to antibiotic"/>
    <property type="evidence" value="ECO:0007669"/>
    <property type="project" value="UniProtKB-KW"/>
</dbReference>
<keyword evidence="3 6" id="KW-1133">Transmembrane helix</keyword>
<dbReference type="InterPro" id="IPR000412">
    <property type="entry name" value="ABC_2_transport"/>
</dbReference>
<accession>A0A433JQG4</accession>
<feature type="domain" description="ABC-2 type transporter transmembrane" evidence="7">
    <location>
        <begin position="40"/>
        <end position="236"/>
    </location>
</feature>
<dbReference type="Pfam" id="PF01061">
    <property type="entry name" value="ABC2_membrane"/>
    <property type="match status" value="1"/>
</dbReference>
<keyword evidence="9" id="KW-1185">Reference proteome</keyword>
<dbReference type="AlphaFoldDB" id="A0A433JQG4"/>
<evidence type="ECO:0000256" key="6">
    <source>
        <dbReference type="SAM" id="Phobius"/>
    </source>
</evidence>
<name>A0A433JQG4_9MICO</name>
<feature type="transmembrane region" description="Helical" evidence="6">
    <location>
        <begin position="246"/>
        <end position="267"/>
    </location>
</feature>
<dbReference type="InterPro" id="IPR013525">
    <property type="entry name" value="ABC2_TM"/>
</dbReference>
<evidence type="ECO:0000259" key="7">
    <source>
        <dbReference type="Pfam" id="PF01061"/>
    </source>
</evidence>
<feature type="transmembrane region" description="Helical" evidence="6">
    <location>
        <begin position="190"/>
        <end position="210"/>
    </location>
</feature>
<proteinExistence type="predicted"/>
<keyword evidence="5" id="KW-0046">Antibiotic resistance</keyword>
<protein>
    <submittedName>
        <fullName evidence="8">ABC transporter permease</fullName>
    </submittedName>
</protein>
<reference evidence="8 9" key="1">
    <citation type="submission" date="2018-12" db="EMBL/GenBank/DDBJ databases">
        <authorList>
            <person name="Li F."/>
        </authorList>
    </citation>
    <scope>NUCLEOTIDE SEQUENCE [LARGE SCALE GENOMIC DNA]</scope>
    <source>
        <strain evidence="8 9">EGI 6500705</strain>
    </source>
</reference>
<dbReference type="GO" id="GO:0043190">
    <property type="term" value="C:ATP-binding cassette (ABC) transporter complex"/>
    <property type="evidence" value="ECO:0007669"/>
    <property type="project" value="InterPro"/>
</dbReference>
<dbReference type="OrthoDB" id="3745966at2"/>
<dbReference type="PANTHER" id="PTHR43229">
    <property type="entry name" value="NODULATION PROTEIN J"/>
    <property type="match status" value="1"/>
</dbReference>
<gene>
    <name evidence="8" type="ORF">ELQ94_12550</name>
</gene>
<dbReference type="GO" id="GO:0140359">
    <property type="term" value="F:ABC-type transporter activity"/>
    <property type="evidence" value="ECO:0007669"/>
    <property type="project" value="InterPro"/>
</dbReference>
<evidence type="ECO:0000256" key="1">
    <source>
        <dbReference type="ARBA" id="ARBA00004141"/>
    </source>
</evidence>
<evidence type="ECO:0000256" key="5">
    <source>
        <dbReference type="ARBA" id="ARBA00023251"/>
    </source>
</evidence>
<comment type="caution">
    <text evidence="8">The sequence shown here is derived from an EMBL/GenBank/DDBJ whole genome shotgun (WGS) entry which is preliminary data.</text>
</comment>
<dbReference type="RefSeq" id="WP_127050700.1">
    <property type="nucleotide sequence ID" value="NZ_RZGZ01000003.1"/>
</dbReference>
<feature type="transmembrane region" description="Helical" evidence="6">
    <location>
        <begin position="78"/>
        <end position="101"/>
    </location>
</feature>
<evidence type="ECO:0000313" key="9">
    <source>
        <dbReference type="Proteomes" id="UP000274909"/>
    </source>
</evidence>
<keyword evidence="2 6" id="KW-0812">Transmembrane</keyword>
<keyword evidence="4 6" id="KW-0472">Membrane</keyword>
<feature type="transmembrane region" description="Helical" evidence="6">
    <location>
        <begin position="122"/>
        <end position="151"/>
    </location>
</feature>
<dbReference type="PANTHER" id="PTHR43229:SF2">
    <property type="entry name" value="NODULATION PROTEIN J"/>
    <property type="match status" value="1"/>
</dbReference>
<dbReference type="PIRSF" id="PIRSF006648">
    <property type="entry name" value="DrrB"/>
    <property type="match status" value="1"/>
</dbReference>
<dbReference type="Proteomes" id="UP000274909">
    <property type="component" value="Unassembled WGS sequence"/>
</dbReference>
<evidence type="ECO:0000256" key="3">
    <source>
        <dbReference type="ARBA" id="ARBA00022989"/>
    </source>
</evidence>
<organism evidence="8 9">
    <name type="scientific">Labedella endophytica</name>
    <dbReference type="NCBI Taxonomy" id="1523160"/>
    <lineage>
        <taxon>Bacteria</taxon>
        <taxon>Bacillati</taxon>
        <taxon>Actinomycetota</taxon>
        <taxon>Actinomycetes</taxon>
        <taxon>Micrococcales</taxon>
        <taxon>Microbacteriaceae</taxon>
        <taxon>Labedella</taxon>
    </lineage>
</organism>
<evidence type="ECO:0000256" key="2">
    <source>
        <dbReference type="ARBA" id="ARBA00022692"/>
    </source>
</evidence>
<sequence length="276" mass="29352">MTTTTRTPRRAGAETGSPQPSRLAAIRRAARLSLVHARFNLLETVRVPIAVIGSLVFPALALLFFVVPQRAVADDPLFATQAVISLSVFAIMSNGLFGYGISIAENREKPWDPYLRTLPAPGIVRVAGLVLATGTLGLVAIVPLVVIGALATAAEASAVQIVLGFVMLGLSGLPSMFIGMAIGLTFPSKAAIAVVQVIMFALAFGGGLFLPPMMFPAWLDALSRFLPTRQARELVIWAVQGGSLEWWAPVGALVSTGLLLALVLVLMRRDQGRRFR</sequence>